<organism evidence="2">
    <name type="scientific">Chromera velia CCMP2878</name>
    <dbReference type="NCBI Taxonomy" id="1169474"/>
    <lineage>
        <taxon>Eukaryota</taxon>
        <taxon>Sar</taxon>
        <taxon>Alveolata</taxon>
        <taxon>Colpodellida</taxon>
        <taxon>Chromeraceae</taxon>
        <taxon>Chromera</taxon>
    </lineage>
</organism>
<dbReference type="PANTHER" id="PTHR43832">
    <property type="match status" value="1"/>
</dbReference>
<dbReference type="Gene3D" id="3.40.50.150">
    <property type="entry name" value="Vaccinia Virus protein VP39"/>
    <property type="match status" value="1"/>
</dbReference>
<sequence>MRSGFVWLVIPIALGLIGGGLWDPSRGLFLGLWGDLTNGIASWAMDHMASQGIPKFFGLFEKGRIPDGVTRFGIRQLLGWTLRGISASGVTEQEERFWTFYDELNTMPIAVNTEDANAQHYEVDARFYDLVLGRRRKYSAALYEDVNVPVQNAADLLNEAEDRMLRLYAERAGIDLTSEVPLRVLDLGCGWGSVSLWLAENCERCSVVGLSNSNSQREWIMRNAKERGVADKLQVVTGNVAVFEFDFASSDSPVSEPFDVVISIEMFEHMKNYKELFRKIDRWLRPGGFLFVHIFQHRLAPYHFVEQGEADWMSRFFFSGGTMPSPLLLPLAASQSSDLKLEKTWAVDGRHYALTLEAWLQRMDAQETEVRKILREAYGDDDETETKWFWRWRGFFLACAETFRFNGGSEWYVSHYRFSKPI</sequence>
<evidence type="ECO:0000256" key="1">
    <source>
        <dbReference type="ARBA" id="ARBA00010815"/>
    </source>
</evidence>
<accession>A0A0G4HIM1</accession>
<gene>
    <name evidence="2" type="ORF">Cvel_6966</name>
</gene>
<comment type="similarity">
    <text evidence="1">Belongs to the CFA/CMAS family.</text>
</comment>
<dbReference type="SUPFAM" id="SSF53335">
    <property type="entry name" value="S-adenosyl-L-methionine-dependent methyltransferases"/>
    <property type="match status" value="1"/>
</dbReference>
<dbReference type="AlphaFoldDB" id="A0A0G4HIM1"/>
<dbReference type="PhylomeDB" id="A0A0G4HIM1"/>
<dbReference type="CDD" id="cd02440">
    <property type="entry name" value="AdoMet_MTases"/>
    <property type="match status" value="1"/>
</dbReference>
<reference evidence="2" key="1">
    <citation type="submission" date="2014-11" db="EMBL/GenBank/DDBJ databases">
        <authorList>
            <person name="Otto D Thomas"/>
            <person name="Naeem Raeece"/>
        </authorList>
    </citation>
    <scope>NUCLEOTIDE SEQUENCE</scope>
</reference>
<dbReference type="EMBL" id="CDMZ01002777">
    <property type="protein sequence ID" value="CEM43857.1"/>
    <property type="molecule type" value="Genomic_DNA"/>
</dbReference>
<dbReference type="VEuPathDB" id="CryptoDB:Cvel_6966"/>
<dbReference type="InterPro" id="IPR029063">
    <property type="entry name" value="SAM-dependent_MTases_sf"/>
</dbReference>
<name>A0A0G4HIM1_9ALVE</name>
<evidence type="ECO:0008006" key="3">
    <source>
        <dbReference type="Google" id="ProtNLM"/>
    </source>
</evidence>
<proteinExistence type="inferred from homology"/>
<protein>
    <recommendedName>
        <fullName evidence="3">Methyltransferase type 11 domain-containing protein</fullName>
    </recommendedName>
</protein>
<dbReference type="PANTHER" id="PTHR43832:SF1">
    <property type="entry name" value="S-ADENOSYL-L-METHIONINE-DEPENDENT METHYLTRANSFERASES SUPERFAMILY PROTEIN"/>
    <property type="match status" value="1"/>
</dbReference>
<evidence type="ECO:0000313" key="2">
    <source>
        <dbReference type="EMBL" id="CEM43857.1"/>
    </source>
</evidence>
<dbReference type="Pfam" id="PF02353">
    <property type="entry name" value="CMAS"/>
    <property type="match status" value="1"/>
</dbReference>